<evidence type="ECO:0000256" key="3">
    <source>
        <dbReference type="SAM" id="MobiDB-lite"/>
    </source>
</evidence>
<dbReference type="Gene3D" id="2.60.40.10">
    <property type="entry name" value="Immunoglobulins"/>
    <property type="match status" value="2"/>
</dbReference>
<keyword evidence="4" id="KW-0472">Membrane</keyword>
<evidence type="ECO:0000256" key="2">
    <source>
        <dbReference type="ARBA" id="ARBA00023157"/>
    </source>
</evidence>
<name>A0ABD2GB28_PAGBO</name>
<proteinExistence type="predicted"/>
<dbReference type="InterPro" id="IPR036179">
    <property type="entry name" value="Ig-like_dom_sf"/>
</dbReference>
<reference evidence="7 8" key="2">
    <citation type="journal article" date="2024" name="G3 (Bethesda)">
        <title>The genome of the cryopelagic Antarctic bald notothen, Trematomus borchgrevinki.</title>
        <authorList>
            <person name="Rayamajhi N."/>
            <person name="Rivera-Colon A.G."/>
            <person name="Minhas B.F."/>
            <person name="Cheng C.C."/>
            <person name="Catchen J.M."/>
        </authorList>
    </citation>
    <scope>NUCLEOTIDE SEQUENCE [LARGE SCALE GENOMIC DNA]</scope>
    <source>
        <strain evidence="7">AGRC-2024</strain>
    </source>
</reference>
<comment type="caution">
    <text evidence="7">The sequence shown here is derived from an EMBL/GenBank/DDBJ whole genome shotgun (WGS) entry which is preliminary data.</text>
</comment>
<organism evidence="7 8">
    <name type="scientific">Pagothenia borchgrevinki</name>
    <name type="common">Bald rockcod</name>
    <name type="synonym">Trematomus borchgrevinki</name>
    <dbReference type="NCBI Taxonomy" id="8213"/>
    <lineage>
        <taxon>Eukaryota</taxon>
        <taxon>Metazoa</taxon>
        <taxon>Chordata</taxon>
        <taxon>Craniata</taxon>
        <taxon>Vertebrata</taxon>
        <taxon>Euteleostomi</taxon>
        <taxon>Actinopterygii</taxon>
        <taxon>Neopterygii</taxon>
        <taxon>Teleostei</taxon>
        <taxon>Neoteleostei</taxon>
        <taxon>Acanthomorphata</taxon>
        <taxon>Eupercaria</taxon>
        <taxon>Perciformes</taxon>
        <taxon>Notothenioidei</taxon>
        <taxon>Nototheniidae</taxon>
        <taxon>Pagothenia</taxon>
    </lineage>
</organism>
<keyword evidence="8" id="KW-1185">Reference proteome</keyword>
<dbReference type="CDD" id="cd00096">
    <property type="entry name" value="Ig"/>
    <property type="match status" value="1"/>
</dbReference>
<protein>
    <recommendedName>
        <fullName evidence="6">Ig-like domain-containing protein</fullName>
    </recommendedName>
</protein>
<keyword evidence="4" id="KW-0812">Transmembrane</keyword>
<dbReference type="Pfam" id="PF13895">
    <property type="entry name" value="Ig_2"/>
    <property type="match status" value="1"/>
</dbReference>
<feature type="domain" description="Ig-like" evidence="6">
    <location>
        <begin position="105"/>
        <end position="184"/>
    </location>
</feature>
<dbReference type="AlphaFoldDB" id="A0ABD2GB28"/>
<dbReference type="InterPro" id="IPR013783">
    <property type="entry name" value="Ig-like_fold"/>
</dbReference>
<dbReference type="Proteomes" id="UP001619887">
    <property type="component" value="Unassembled WGS sequence"/>
</dbReference>
<accession>A0ABD2GB28</accession>
<feature type="region of interest" description="Disordered" evidence="3">
    <location>
        <begin position="174"/>
        <end position="201"/>
    </location>
</feature>
<feature type="signal peptide" evidence="5">
    <location>
        <begin position="1"/>
        <end position="20"/>
    </location>
</feature>
<evidence type="ECO:0000313" key="8">
    <source>
        <dbReference type="Proteomes" id="UP001619887"/>
    </source>
</evidence>
<dbReference type="EMBL" id="JBIYXZ010002080">
    <property type="protein sequence ID" value="KAL3050908.1"/>
    <property type="molecule type" value="Genomic_DNA"/>
</dbReference>
<evidence type="ECO:0000313" key="7">
    <source>
        <dbReference type="EMBL" id="KAL3050908.1"/>
    </source>
</evidence>
<sequence>MKDTSLLLLLSSLCCCSTDSARLTVTPSSSQVFRDEPVSLRCEDASEGWTVRRNTSRDKRTECEDWGRSAGSSCNISYMNPKDSGVYWCESTEGSTSNTITITVSAVFLQSPALPVMKGDDVTLTCRTKMADPPSADFYKDGVSIRTESDGHMTLHHVNSSDEGLYKCRVQNKGESPESRLSVSEKPPTTARPPPTTSVSPTPSWLHPVAASLCVLVLLVLVVLVVLVRRCIRRKPEAAEVEKGEDVTYSHVKISQSRNKPIKQSRESGPAAVYSEVKTKRDVCYGEIVINTNRRRAAEVKMGEDVTYSDVKTSQSQKKPMKQGRRGQGNDWFSGTVCVLLFLYPCEDHP</sequence>
<keyword evidence="4" id="KW-1133">Transmembrane helix</keyword>
<evidence type="ECO:0000256" key="5">
    <source>
        <dbReference type="SAM" id="SignalP"/>
    </source>
</evidence>
<reference evidence="7 8" key="1">
    <citation type="journal article" date="2022" name="G3 (Bethesda)">
        <title>Evaluating Illumina-, Nanopore-, and PacBio-based genome assembly strategies with the bald notothen, Trematomus borchgrevinki.</title>
        <authorList>
            <person name="Rayamajhi N."/>
            <person name="Cheng C.C."/>
            <person name="Catchen J.M."/>
        </authorList>
    </citation>
    <scope>NUCLEOTIDE SEQUENCE [LARGE SCALE GENOMIC DNA]</scope>
    <source>
        <strain evidence="7">AGRC-2024</strain>
    </source>
</reference>
<feature type="transmembrane region" description="Helical" evidence="4">
    <location>
        <begin position="205"/>
        <end position="228"/>
    </location>
</feature>
<evidence type="ECO:0000259" key="6">
    <source>
        <dbReference type="PROSITE" id="PS50835"/>
    </source>
</evidence>
<keyword evidence="2" id="KW-1015">Disulfide bond</keyword>
<dbReference type="InterPro" id="IPR003599">
    <property type="entry name" value="Ig_sub"/>
</dbReference>
<dbReference type="SMART" id="SM00408">
    <property type="entry name" value="IGc2"/>
    <property type="match status" value="2"/>
</dbReference>
<feature type="chain" id="PRO_5044780026" description="Ig-like domain-containing protein" evidence="5">
    <location>
        <begin position="21"/>
        <end position="350"/>
    </location>
</feature>
<dbReference type="SUPFAM" id="SSF48726">
    <property type="entry name" value="Immunoglobulin"/>
    <property type="match status" value="2"/>
</dbReference>
<dbReference type="InterPro" id="IPR050488">
    <property type="entry name" value="Ig_Fc_receptor"/>
</dbReference>
<dbReference type="PANTHER" id="PTHR11481">
    <property type="entry name" value="IMMUNOGLOBULIN FC RECEPTOR"/>
    <property type="match status" value="1"/>
</dbReference>
<evidence type="ECO:0000256" key="1">
    <source>
        <dbReference type="ARBA" id="ARBA00022729"/>
    </source>
</evidence>
<dbReference type="PANTHER" id="PTHR11481:SF64">
    <property type="entry name" value="FC RECEPTOR-LIKE PROTEIN 4"/>
    <property type="match status" value="1"/>
</dbReference>
<keyword evidence="1 5" id="KW-0732">Signal</keyword>
<dbReference type="SMART" id="SM00409">
    <property type="entry name" value="IG"/>
    <property type="match status" value="2"/>
</dbReference>
<evidence type="ECO:0000256" key="4">
    <source>
        <dbReference type="SAM" id="Phobius"/>
    </source>
</evidence>
<dbReference type="InterPro" id="IPR007110">
    <property type="entry name" value="Ig-like_dom"/>
</dbReference>
<feature type="domain" description="Ig-like" evidence="6">
    <location>
        <begin position="21"/>
        <end position="103"/>
    </location>
</feature>
<dbReference type="PROSITE" id="PS50835">
    <property type="entry name" value="IG_LIKE"/>
    <property type="match status" value="2"/>
</dbReference>
<gene>
    <name evidence="7" type="ORF">OYC64_001227</name>
</gene>
<dbReference type="InterPro" id="IPR003598">
    <property type="entry name" value="Ig_sub2"/>
</dbReference>